<dbReference type="STRING" id="426128.SAMN05660297_03198"/>
<accession>A0A1I0GGF2</accession>
<keyword evidence="3" id="KW-0540">Nuclease</keyword>
<reference evidence="3 4" key="1">
    <citation type="submission" date="2016-10" db="EMBL/GenBank/DDBJ databases">
        <authorList>
            <person name="de Groot N.N."/>
        </authorList>
    </citation>
    <scope>NUCLEOTIDE SEQUENCE [LARGE SCALE GENOMIC DNA]</scope>
    <source>
        <strain evidence="3 4">DSM 18979</strain>
    </source>
</reference>
<comment type="similarity">
    <text evidence="1">Belongs to the UPF0213 family.</text>
</comment>
<keyword evidence="3" id="KW-0255">Endonuclease</keyword>
<dbReference type="Pfam" id="PF01541">
    <property type="entry name" value="GIY-YIG"/>
    <property type="match status" value="1"/>
</dbReference>
<evidence type="ECO:0000313" key="3">
    <source>
        <dbReference type="EMBL" id="SET70219.1"/>
    </source>
</evidence>
<dbReference type="PANTHER" id="PTHR34477:SF1">
    <property type="entry name" value="UPF0213 PROTEIN YHBQ"/>
    <property type="match status" value="1"/>
</dbReference>
<feature type="domain" description="GIY-YIG" evidence="2">
    <location>
        <begin position="1"/>
        <end position="76"/>
    </location>
</feature>
<dbReference type="InterPro" id="IPR050190">
    <property type="entry name" value="UPF0213_domain"/>
</dbReference>
<name>A0A1I0GGF2_9FIRM</name>
<dbReference type="AlphaFoldDB" id="A0A1I0GGF2"/>
<dbReference type="InterPro" id="IPR035901">
    <property type="entry name" value="GIY-YIG_endonuc_sf"/>
</dbReference>
<dbReference type="Proteomes" id="UP000199568">
    <property type="component" value="Unassembled WGS sequence"/>
</dbReference>
<evidence type="ECO:0000259" key="2">
    <source>
        <dbReference type="PROSITE" id="PS50164"/>
    </source>
</evidence>
<dbReference type="PROSITE" id="PS50164">
    <property type="entry name" value="GIY_YIG"/>
    <property type="match status" value="1"/>
</dbReference>
<dbReference type="SUPFAM" id="SSF82771">
    <property type="entry name" value="GIY-YIG endonuclease"/>
    <property type="match status" value="1"/>
</dbReference>
<dbReference type="EMBL" id="FOHU01000021">
    <property type="protein sequence ID" value="SET70219.1"/>
    <property type="molecule type" value="Genomic_DNA"/>
</dbReference>
<keyword evidence="3" id="KW-0378">Hydrolase</keyword>
<dbReference type="OrthoDB" id="9807770at2"/>
<evidence type="ECO:0000313" key="4">
    <source>
        <dbReference type="Proteomes" id="UP000199568"/>
    </source>
</evidence>
<dbReference type="RefSeq" id="WP_090446326.1">
    <property type="nucleotide sequence ID" value="NZ_FOHU01000021.1"/>
</dbReference>
<keyword evidence="4" id="KW-1185">Reference proteome</keyword>
<proteinExistence type="inferred from homology"/>
<dbReference type="GO" id="GO:0004519">
    <property type="term" value="F:endonuclease activity"/>
    <property type="evidence" value="ECO:0007669"/>
    <property type="project" value="UniProtKB-KW"/>
</dbReference>
<dbReference type="InterPro" id="IPR000305">
    <property type="entry name" value="GIY-YIG_endonuc"/>
</dbReference>
<dbReference type="CDD" id="cd10456">
    <property type="entry name" value="GIY-YIG_UPF0213"/>
    <property type="match status" value="1"/>
</dbReference>
<sequence length="95" mass="11358">MNYTYILLCADNTFYIGWTTDLDNRLEAHNDGKGAKYTRGRTPVKLVYWEEHKNRSEAQKREVALRRFNKKQKLNLIEGFQESLEKEQSINYKIK</sequence>
<organism evidence="3 4">
    <name type="scientific">Natronincola peptidivorans</name>
    <dbReference type="NCBI Taxonomy" id="426128"/>
    <lineage>
        <taxon>Bacteria</taxon>
        <taxon>Bacillati</taxon>
        <taxon>Bacillota</taxon>
        <taxon>Clostridia</taxon>
        <taxon>Peptostreptococcales</taxon>
        <taxon>Natronincolaceae</taxon>
        <taxon>Natronincola</taxon>
    </lineage>
</organism>
<protein>
    <submittedName>
        <fullName evidence="3">Putative endonuclease</fullName>
    </submittedName>
</protein>
<evidence type="ECO:0000256" key="1">
    <source>
        <dbReference type="ARBA" id="ARBA00007435"/>
    </source>
</evidence>
<dbReference type="PANTHER" id="PTHR34477">
    <property type="entry name" value="UPF0213 PROTEIN YHBQ"/>
    <property type="match status" value="1"/>
</dbReference>
<dbReference type="Gene3D" id="3.40.1440.10">
    <property type="entry name" value="GIY-YIG endonuclease"/>
    <property type="match status" value="1"/>
</dbReference>
<gene>
    <name evidence="3" type="ORF">SAMN05660297_03198</name>
</gene>